<accession>A4CJ91</accession>
<dbReference type="RefSeq" id="WP_015753755.1">
    <property type="nucleotide sequence ID" value="NC_013222.1"/>
</dbReference>
<name>A4CJ91_ROBBH</name>
<evidence type="ECO:0000313" key="2">
    <source>
        <dbReference type="Proteomes" id="UP000009049"/>
    </source>
</evidence>
<dbReference type="SUPFAM" id="SSF54211">
    <property type="entry name" value="Ribosomal protein S5 domain 2-like"/>
    <property type="match status" value="1"/>
</dbReference>
<evidence type="ECO:0000313" key="1">
    <source>
        <dbReference type="EMBL" id="EAR16999.1"/>
    </source>
</evidence>
<dbReference type="eggNOG" id="COG1577">
    <property type="taxonomic scope" value="Bacteria"/>
</dbReference>
<dbReference type="InterPro" id="IPR047765">
    <property type="entry name" value="GHMP_GYDIA-like"/>
</dbReference>
<reference evidence="1 2" key="1">
    <citation type="journal article" date="2009" name="J. Bacteriol.">
        <title>Complete genome sequence of Robiginitalea biformata HTCC2501.</title>
        <authorList>
            <person name="Oh H.M."/>
            <person name="Giovannoni S.J."/>
            <person name="Lee K."/>
            <person name="Ferriera S."/>
            <person name="Johnson J."/>
            <person name="Cho J.C."/>
        </authorList>
    </citation>
    <scope>NUCLEOTIDE SEQUENCE [LARGE SCALE GENOMIC DNA]</scope>
    <source>
        <strain evidence="2">ATCC BAA-864 / HTCC2501 / KCTC 12146</strain>
    </source>
</reference>
<dbReference type="InterPro" id="IPR014721">
    <property type="entry name" value="Ribsml_uS5_D2-typ_fold_subgr"/>
</dbReference>
<dbReference type="OrthoDB" id="5288719at2"/>
<keyword evidence="2" id="KW-1185">Reference proteome</keyword>
<gene>
    <name evidence="1" type="ordered locus">RB2501_08855</name>
</gene>
<dbReference type="STRING" id="313596.RB2501_08855"/>
<dbReference type="EMBL" id="CP001712">
    <property type="protein sequence ID" value="EAR16999.1"/>
    <property type="molecule type" value="Genomic_DNA"/>
</dbReference>
<dbReference type="HOGENOM" id="CLU_918117_0_0_10"/>
<dbReference type="NCBIfam" id="NF040656">
    <property type="entry name" value="GHMP_GYDIA"/>
    <property type="match status" value="1"/>
</dbReference>
<protein>
    <recommendedName>
        <fullName evidence="3">GHMP kinase</fullName>
    </recommendedName>
</protein>
<dbReference type="KEGG" id="rbi:RB2501_08855"/>
<organism evidence="1 2">
    <name type="scientific">Robiginitalea biformata (strain ATCC BAA-864 / DSM 15991 / KCTC 12146 / HTCC2501)</name>
    <dbReference type="NCBI Taxonomy" id="313596"/>
    <lineage>
        <taxon>Bacteria</taxon>
        <taxon>Pseudomonadati</taxon>
        <taxon>Bacteroidota</taxon>
        <taxon>Flavobacteriia</taxon>
        <taxon>Flavobacteriales</taxon>
        <taxon>Flavobacteriaceae</taxon>
        <taxon>Robiginitalea</taxon>
    </lineage>
</organism>
<sequence>MKTDYLAHGKLLLSGEYAVLDGALALAVPTGPGQRLSIRDGERGALQWIGREMDGSVWLEVRFTRDEILKPLAPKDFPSDPRERLLYLLQAAGALQPGFLNRLAGCRVETHLEFPREWGLGTSSTLVANIAAWSGADPYDLLAKTFGGSGYDIACAAADGPIFYRQMPGGRLVEPAAFHPPFAGQLKFIYLNQKQDSREGIRRYREQGKPPSSELEEVSRLAAAMASAGDLEDFRRAVDRHEELVSGWLGLRPVGERLFPDFDGSVKSLGAWGGDFILAAGGSSPETYFRARGYETCLGYAQLVRT</sequence>
<proteinExistence type="predicted"/>
<evidence type="ECO:0008006" key="3">
    <source>
        <dbReference type="Google" id="ProtNLM"/>
    </source>
</evidence>
<dbReference type="Gene3D" id="3.30.230.10">
    <property type="match status" value="1"/>
</dbReference>
<dbReference type="Proteomes" id="UP000009049">
    <property type="component" value="Chromosome"/>
</dbReference>
<dbReference type="AlphaFoldDB" id="A4CJ91"/>
<dbReference type="InterPro" id="IPR020568">
    <property type="entry name" value="Ribosomal_Su5_D2-typ_SF"/>
</dbReference>